<accession>A0A8J6N3L0</accession>
<name>A0A8J6N3L0_9DELT</name>
<evidence type="ECO:0000313" key="2">
    <source>
        <dbReference type="Proteomes" id="UP000650524"/>
    </source>
</evidence>
<dbReference type="Proteomes" id="UP000650524">
    <property type="component" value="Unassembled WGS sequence"/>
</dbReference>
<dbReference type="EMBL" id="JACNJD010000362">
    <property type="protein sequence ID" value="MBC8179239.1"/>
    <property type="molecule type" value="Genomic_DNA"/>
</dbReference>
<reference evidence="1 2" key="1">
    <citation type="submission" date="2020-08" db="EMBL/GenBank/DDBJ databases">
        <title>Bridging the membrane lipid divide: bacteria of the FCB group superphylum have the potential to synthesize archaeal ether lipids.</title>
        <authorList>
            <person name="Villanueva L."/>
            <person name="Von Meijenfeldt F.A.B."/>
            <person name="Westbye A.B."/>
            <person name="Yadav S."/>
            <person name="Hopmans E.C."/>
            <person name="Dutilh B.E."/>
            <person name="Sinninghe Damste J.S."/>
        </authorList>
    </citation>
    <scope>NUCLEOTIDE SEQUENCE [LARGE SCALE GENOMIC DNA]</scope>
    <source>
        <strain evidence="1">NIOZ-UU27</strain>
    </source>
</reference>
<evidence type="ECO:0000313" key="1">
    <source>
        <dbReference type="EMBL" id="MBC8179239.1"/>
    </source>
</evidence>
<protein>
    <submittedName>
        <fullName evidence="1">Uncharacterized protein</fullName>
    </submittedName>
</protein>
<proteinExistence type="predicted"/>
<comment type="caution">
    <text evidence="1">The sequence shown here is derived from an EMBL/GenBank/DDBJ whole genome shotgun (WGS) entry which is preliminary data.</text>
</comment>
<organism evidence="1 2">
    <name type="scientific">Candidatus Desulfacyla euxinica</name>
    <dbReference type="NCBI Taxonomy" id="2841693"/>
    <lineage>
        <taxon>Bacteria</taxon>
        <taxon>Deltaproteobacteria</taxon>
        <taxon>Candidatus Desulfacyla</taxon>
    </lineage>
</organism>
<dbReference type="AlphaFoldDB" id="A0A8J6N3L0"/>
<sequence>MDETATLGYLEALAHTLGVEIRYESMEGDNLFSSGGMCRIRDKQVIIVNQRAATGDKVRTLVKALRCFDLTQIYLKPVLRDLLEDEVDK</sequence>
<gene>
    <name evidence="1" type="ORF">H8E19_17695</name>
</gene>